<keyword evidence="1" id="KW-0812">Transmembrane</keyword>
<proteinExistence type="predicted"/>
<comment type="caution">
    <text evidence="2">The sequence shown here is derived from an EMBL/GenBank/DDBJ whole genome shotgun (WGS) entry which is preliminary data.</text>
</comment>
<gene>
    <name evidence="2" type="ORF">GRG538_LOCUS23679</name>
</gene>
<accession>A0A818PM94</accession>
<keyword evidence="1" id="KW-1133">Transmembrane helix</keyword>
<dbReference type="Proteomes" id="UP000663872">
    <property type="component" value="Unassembled WGS sequence"/>
</dbReference>
<feature type="transmembrane region" description="Helical" evidence="1">
    <location>
        <begin position="24"/>
        <end position="44"/>
    </location>
</feature>
<dbReference type="AlphaFoldDB" id="A0A818PM94"/>
<evidence type="ECO:0000313" key="2">
    <source>
        <dbReference type="EMBL" id="CAF3621093.1"/>
    </source>
</evidence>
<name>A0A818PM94_9BILA</name>
<evidence type="ECO:0000256" key="1">
    <source>
        <dbReference type="SAM" id="Phobius"/>
    </source>
</evidence>
<sequence length="162" mass="18336">MIACGGPCYFYQTAISTFDEFMDLVVPVAVSSFASLALLIRVIFHKHQVQQQHLWKKIDHWMRGASVTGEDLAGIQLLYNVILYNLVGLPMVIFSSIMLVSSVPQPFLVELSIYIILPCSIYVVVLLCPFVSLMSLSDIWPQRSRPIIPLLRTTQRRPTHTT</sequence>
<reference evidence="2" key="1">
    <citation type="submission" date="2021-02" db="EMBL/GenBank/DDBJ databases">
        <authorList>
            <person name="Nowell W R."/>
        </authorList>
    </citation>
    <scope>NUCLEOTIDE SEQUENCE</scope>
</reference>
<organism evidence="2 3">
    <name type="scientific">Rotaria socialis</name>
    <dbReference type="NCBI Taxonomy" id="392032"/>
    <lineage>
        <taxon>Eukaryota</taxon>
        <taxon>Metazoa</taxon>
        <taxon>Spiralia</taxon>
        <taxon>Gnathifera</taxon>
        <taxon>Rotifera</taxon>
        <taxon>Eurotatoria</taxon>
        <taxon>Bdelloidea</taxon>
        <taxon>Philodinida</taxon>
        <taxon>Philodinidae</taxon>
        <taxon>Rotaria</taxon>
    </lineage>
</organism>
<feature type="transmembrane region" description="Helical" evidence="1">
    <location>
        <begin position="77"/>
        <end position="99"/>
    </location>
</feature>
<dbReference type="EMBL" id="CAJNYT010003954">
    <property type="protein sequence ID" value="CAF3621093.1"/>
    <property type="molecule type" value="Genomic_DNA"/>
</dbReference>
<keyword evidence="1" id="KW-0472">Membrane</keyword>
<evidence type="ECO:0000313" key="3">
    <source>
        <dbReference type="Proteomes" id="UP000663872"/>
    </source>
</evidence>
<protein>
    <submittedName>
        <fullName evidence="2">Uncharacterized protein</fullName>
    </submittedName>
</protein>
<feature type="transmembrane region" description="Helical" evidence="1">
    <location>
        <begin position="111"/>
        <end position="136"/>
    </location>
</feature>